<feature type="non-terminal residue" evidence="1">
    <location>
        <position position="1"/>
    </location>
</feature>
<protein>
    <submittedName>
        <fullName evidence="1">Uncharacterized protein</fullName>
    </submittedName>
</protein>
<evidence type="ECO:0000313" key="1">
    <source>
        <dbReference type="EMBL" id="GAI22146.1"/>
    </source>
</evidence>
<proteinExistence type="predicted"/>
<reference evidence="1" key="1">
    <citation type="journal article" date="2014" name="Front. Microbiol.">
        <title>High frequency of phylogenetically diverse reductive dehalogenase-homologous genes in deep subseafloor sedimentary metagenomes.</title>
        <authorList>
            <person name="Kawai M."/>
            <person name="Futagami T."/>
            <person name="Toyoda A."/>
            <person name="Takaki Y."/>
            <person name="Nishi S."/>
            <person name="Hori S."/>
            <person name="Arai W."/>
            <person name="Tsubouchi T."/>
            <person name="Morono Y."/>
            <person name="Uchiyama I."/>
            <person name="Ito T."/>
            <person name="Fujiyama A."/>
            <person name="Inagaki F."/>
            <person name="Takami H."/>
        </authorList>
    </citation>
    <scope>NUCLEOTIDE SEQUENCE</scope>
    <source>
        <strain evidence="1">Expedition CK06-06</strain>
    </source>
</reference>
<organism evidence="1">
    <name type="scientific">marine sediment metagenome</name>
    <dbReference type="NCBI Taxonomy" id="412755"/>
    <lineage>
        <taxon>unclassified sequences</taxon>
        <taxon>metagenomes</taxon>
        <taxon>ecological metagenomes</taxon>
    </lineage>
</organism>
<name>X1MVU2_9ZZZZ</name>
<sequence length="29" mass="3177">PKSLICDLGVTKQAIVQYTAFKGNLPKWG</sequence>
<dbReference type="AlphaFoldDB" id="X1MVU2"/>
<dbReference type="EMBL" id="BARV01018661">
    <property type="protein sequence ID" value="GAI22146.1"/>
    <property type="molecule type" value="Genomic_DNA"/>
</dbReference>
<accession>X1MVU2</accession>
<comment type="caution">
    <text evidence="1">The sequence shown here is derived from an EMBL/GenBank/DDBJ whole genome shotgun (WGS) entry which is preliminary data.</text>
</comment>
<gene>
    <name evidence="1" type="ORF">S06H3_31502</name>
</gene>